<dbReference type="InterPro" id="IPR036589">
    <property type="entry name" value="HCY_dom_sf"/>
</dbReference>
<organism evidence="5 6">
    <name type="scientific">Staphylococcus coagulans</name>
    <dbReference type="NCBI Taxonomy" id="74706"/>
    <lineage>
        <taxon>Bacteria</taxon>
        <taxon>Bacillati</taxon>
        <taxon>Bacillota</taxon>
        <taxon>Bacilli</taxon>
        <taxon>Bacillales</taxon>
        <taxon>Staphylococcaceae</taxon>
        <taxon>Staphylococcus</taxon>
    </lineage>
</organism>
<evidence type="ECO:0000256" key="3">
    <source>
        <dbReference type="PROSITE-ProRule" id="PRU00333"/>
    </source>
</evidence>
<dbReference type="PANTHER" id="PTHR11103:SF18">
    <property type="entry name" value="SLR1189 PROTEIN"/>
    <property type="match status" value="1"/>
</dbReference>
<dbReference type="InterPro" id="IPR003726">
    <property type="entry name" value="HCY_dom"/>
</dbReference>
<keyword evidence="1" id="KW-0489">Methyltransferase</keyword>
<comment type="caution">
    <text evidence="5">The sequence shown here is derived from an EMBL/GenBank/DDBJ whole genome shotgun (WGS) entry which is preliminary data.</text>
</comment>
<name>A0ABU1F1V1_9STAP</name>
<feature type="non-terminal residue" evidence="5">
    <location>
        <position position="193"/>
    </location>
</feature>
<evidence type="ECO:0000259" key="4">
    <source>
        <dbReference type="PROSITE" id="PS50970"/>
    </source>
</evidence>
<dbReference type="Pfam" id="PF02574">
    <property type="entry name" value="S-methyl_trans"/>
    <property type="match status" value="1"/>
</dbReference>
<evidence type="ECO:0000313" key="5">
    <source>
        <dbReference type="EMBL" id="MDR5604341.1"/>
    </source>
</evidence>
<comment type="caution">
    <text evidence="3">Lacks conserved residue(s) required for the propagation of feature annotation.</text>
</comment>
<accession>A0ABU1F1V1</accession>
<dbReference type="PROSITE" id="PS50970">
    <property type="entry name" value="HCY"/>
    <property type="match status" value="1"/>
</dbReference>
<dbReference type="EMBL" id="JAVJGV010000353">
    <property type="protein sequence ID" value="MDR5604341.1"/>
    <property type="molecule type" value="Genomic_DNA"/>
</dbReference>
<evidence type="ECO:0000256" key="1">
    <source>
        <dbReference type="ARBA" id="ARBA00022603"/>
    </source>
</evidence>
<dbReference type="Gene3D" id="3.20.20.330">
    <property type="entry name" value="Homocysteine-binding-like domain"/>
    <property type="match status" value="1"/>
</dbReference>
<dbReference type="PANTHER" id="PTHR11103">
    <property type="entry name" value="SLR1189 PROTEIN"/>
    <property type="match status" value="1"/>
</dbReference>
<dbReference type="RefSeq" id="WP_309552657.1">
    <property type="nucleotide sequence ID" value="NZ_JAVJGV010000353.1"/>
</dbReference>
<feature type="domain" description="Hcy-binding" evidence="4">
    <location>
        <begin position="1"/>
        <end position="193"/>
    </location>
</feature>
<keyword evidence="6" id="KW-1185">Reference proteome</keyword>
<evidence type="ECO:0000313" key="6">
    <source>
        <dbReference type="Proteomes" id="UP001255050"/>
    </source>
</evidence>
<keyword evidence="2" id="KW-0808">Transferase</keyword>
<protein>
    <submittedName>
        <fullName evidence="5">Homocysteine S-methyltransferase family protein</fullName>
    </submittedName>
</protein>
<dbReference type="Proteomes" id="UP001255050">
    <property type="component" value="Unassembled WGS sequence"/>
</dbReference>
<gene>
    <name evidence="5" type="ORF">RCO12_13190</name>
</gene>
<proteinExistence type="predicted"/>
<feature type="non-terminal residue" evidence="5">
    <location>
        <position position="1"/>
    </location>
</feature>
<reference evidence="5 6" key="1">
    <citation type="submission" date="2023-08" db="EMBL/GenBank/DDBJ databases">
        <title>Whole genome sequencing of Staphylococcus coagulans NN-2474.</title>
        <authorList>
            <person name="Kropotov V.S."/>
            <person name="Boriskina E.V."/>
            <person name="Gordinskaya N.A."/>
            <person name="Shkurkina I.S."/>
            <person name="Kryazhev D.V."/>
            <person name="Alekseeva A.E."/>
            <person name="Makhova M.A."/>
        </authorList>
    </citation>
    <scope>NUCLEOTIDE SEQUENCE [LARGE SCALE GENOMIC DNA]</scope>
    <source>
        <strain evidence="5 6">NN-2474</strain>
    </source>
</reference>
<sequence>LYSEGLDTCPEAYNLSHPDKVERIHRSYIEAGADVIQTNTYGANFEKLKRFGLEDKVKAIHQAAVRIAKKAANKDTYILGTVGGFRGIKQEDISLQTILYHTEIQIDTLIEEGVDALLFETYYDLEELTNVISRTRKKYDIPIIAQLTASNTNYLVNGQAINEGLKQLVQCGANIVGLNCHHGPHHMQESFTH</sequence>
<dbReference type="SUPFAM" id="SSF82282">
    <property type="entry name" value="Homocysteine S-methyltransferase"/>
    <property type="match status" value="1"/>
</dbReference>
<evidence type="ECO:0000256" key="2">
    <source>
        <dbReference type="ARBA" id="ARBA00022679"/>
    </source>
</evidence>